<gene>
    <name evidence="2" type="ORF">JZO76_12670</name>
</gene>
<keyword evidence="1" id="KW-0812">Transmembrane</keyword>
<evidence type="ECO:0000313" key="2">
    <source>
        <dbReference type="EMBL" id="MBO0450373.1"/>
    </source>
</evidence>
<keyword evidence="1" id="KW-0472">Membrane</keyword>
<dbReference type="Proteomes" id="UP000664256">
    <property type="component" value="Unassembled WGS sequence"/>
</dbReference>
<evidence type="ECO:0000313" key="3">
    <source>
        <dbReference type="Proteomes" id="UP000664256"/>
    </source>
</evidence>
<name>A0ABS3HA94_9ENTE</name>
<proteinExistence type="predicted"/>
<accession>A0ABS3HA94</accession>
<evidence type="ECO:0000256" key="1">
    <source>
        <dbReference type="SAM" id="Phobius"/>
    </source>
</evidence>
<protein>
    <submittedName>
        <fullName evidence="2">Uncharacterized protein</fullName>
    </submittedName>
</protein>
<keyword evidence="1" id="KW-1133">Transmembrane helix</keyword>
<dbReference type="RefSeq" id="WP_206905189.1">
    <property type="nucleotide sequence ID" value="NZ_JAFLVT010000018.1"/>
</dbReference>
<comment type="caution">
    <text evidence="2">The sequence shown here is derived from an EMBL/GenBank/DDBJ whole genome shotgun (WGS) entry which is preliminary data.</text>
</comment>
<feature type="transmembrane region" description="Helical" evidence="1">
    <location>
        <begin position="6"/>
        <end position="30"/>
    </location>
</feature>
<dbReference type="EMBL" id="JAFLVT010000018">
    <property type="protein sequence ID" value="MBO0450373.1"/>
    <property type="molecule type" value="Genomic_DNA"/>
</dbReference>
<sequence>MLTIFYWLAIVVTILFFIATILLFISALIIQSRVWKYFKRRNLRG</sequence>
<keyword evidence="3" id="KW-1185">Reference proteome</keyword>
<reference evidence="2 3" key="1">
    <citation type="submission" date="2021-03" db="EMBL/GenBank/DDBJ databases">
        <title>Enterococcal diversity collection.</title>
        <authorList>
            <person name="Gilmore M.S."/>
            <person name="Schwartzman J."/>
            <person name="Van Tyne D."/>
            <person name="Martin M."/>
            <person name="Earl A.M."/>
            <person name="Manson A.L."/>
            <person name="Straub T."/>
            <person name="Salamzade R."/>
            <person name="Saavedra J."/>
            <person name="Lebreton F."/>
            <person name="Prichula J."/>
            <person name="Schaufler K."/>
            <person name="Gaca A."/>
            <person name="Sgardioli B."/>
            <person name="Wagenaar J."/>
            <person name="Strong T."/>
        </authorList>
    </citation>
    <scope>NUCLEOTIDE SEQUENCE [LARGE SCALE GENOMIC DNA]</scope>
    <source>
        <strain evidence="2 3">MJM12</strain>
    </source>
</reference>
<organism evidence="2 3">
    <name type="scientific">Candidatus Enterococcus myersii</name>
    <dbReference type="NCBI Taxonomy" id="2815322"/>
    <lineage>
        <taxon>Bacteria</taxon>
        <taxon>Bacillati</taxon>
        <taxon>Bacillota</taxon>
        <taxon>Bacilli</taxon>
        <taxon>Lactobacillales</taxon>
        <taxon>Enterococcaceae</taxon>
        <taxon>Enterococcus</taxon>
    </lineage>
</organism>